<sequence>MRIFSFRPLAGALFACVLIFCMSEWGLSLTADTEKISAPAAEDRPGIAPILARGFFGRTGGPSPRIDFSRPSPSPWTTALGSSNPAALFPAAPAAAPTGGPAWGGAGKMATASTMASLSAAALSANGQATDFANFDFAGGTRYPELATASVGPAFYRPGSTVAYVPISLDRPTPNTVIARVMTEDGPGLVRGVAGVNYQSIYKSVIFRPGDPLTKTVSVPILLGVPQADFIVRFVEAPWGGRMGTDRAFVQCDFQQEPTAEQVAGREPRIFQPTGTLQWKMSRETLKWSDAGHDKAWSTKLPNGRSQPGNQETGIYLDGWVYRDYGIEAPLRYTDEGLVMHTQKLRQPIAWDGVPYDYGAVVLSGHNTRPVQIGYGQYEFTAKMPNRRGSWPAFWLISTAGWPPEIDIYEGFGFESWWDFDRYTANTLHGGANITRTFQQGVFMNTDEIYGIGGFTTGFHSFAVDIQPDYITWFIDGKETYQAVNPFAGFRWYPIMNVAVKTTGDYADGTGDMIVKDVRIYSDGGQ</sequence>
<dbReference type="RefSeq" id="WP_007684501.1">
    <property type="nucleotide sequence ID" value="NZ_CP013072.1"/>
</dbReference>
<dbReference type="InterPro" id="IPR013320">
    <property type="entry name" value="ConA-like_dom_sf"/>
</dbReference>
<comment type="similarity">
    <text evidence="1">Belongs to the glycosyl hydrolase 16 family.</text>
</comment>
<dbReference type="Pfam" id="PF00722">
    <property type="entry name" value="Glyco_hydro_16"/>
    <property type="match status" value="1"/>
</dbReference>
<evidence type="ECO:0000313" key="4">
    <source>
        <dbReference type="Proteomes" id="UP000004550"/>
    </source>
</evidence>
<name>A0A1L5BUT7_SPHIB</name>
<dbReference type="KEGG" id="sinb:SIDU_18425"/>
<dbReference type="GO" id="GO:0005975">
    <property type="term" value="P:carbohydrate metabolic process"/>
    <property type="evidence" value="ECO:0007669"/>
    <property type="project" value="InterPro"/>
</dbReference>
<organism evidence="3 4">
    <name type="scientific">Sphingobium indicum (strain DSM 16412 / CCM 7286 / MTCC 6364 / B90A)</name>
    <dbReference type="NCBI Taxonomy" id="861109"/>
    <lineage>
        <taxon>Bacteria</taxon>
        <taxon>Pseudomonadati</taxon>
        <taxon>Pseudomonadota</taxon>
        <taxon>Alphaproteobacteria</taxon>
        <taxon>Sphingomonadales</taxon>
        <taxon>Sphingomonadaceae</taxon>
        <taxon>Sphingobium</taxon>
    </lineage>
</organism>
<evidence type="ECO:0000313" key="3">
    <source>
        <dbReference type="EMBL" id="APL96623.1"/>
    </source>
</evidence>
<keyword evidence="3" id="KW-0614">Plasmid</keyword>
<evidence type="ECO:0000259" key="2">
    <source>
        <dbReference type="PROSITE" id="PS51762"/>
    </source>
</evidence>
<dbReference type="PANTHER" id="PTHR10963">
    <property type="entry name" value="GLYCOSYL HYDROLASE-RELATED"/>
    <property type="match status" value="1"/>
</dbReference>
<feature type="domain" description="GH16" evidence="2">
    <location>
        <begin position="252"/>
        <end position="526"/>
    </location>
</feature>
<dbReference type="Gene3D" id="2.60.120.200">
    <property type="match status" value="1"/>
</dbReference>
<dbReference type="EMBL" id="CP013072">
    <property type="protein sequence ID" value="APL96623.1"/>
    <property type="molecule type" value="Genomic_DNA"/>
</dbReference>
<dbReference type="SUPFAM" id="SSF49899">
    <property type="entry name" value="Concanavalin A-like lectins/glucanases"/>
    <property type="match status" value="1"/>
</dbReference>
<evidence type="ECO:0000256" key="1">
    <source>
        <dbReference type="ARBA" id="ARBA00006865"/>
    </source>
</evidence>
<gene>
    <name evidence="3" type="ORF">SIDU_18425</name>
</gene>
<dbReference type="PROSITE" id="PS51762">
    <property type="entry name" value="GH16_2"/>
    <property type="match status" value="1"/>
</dbReference>
<protein>
    <submittedName>
        <fullName evidence="3">Glycoside hydrolase</fullName>
    </submittedName>
</protein>
<dbReference type="InterPro" id="IPR000757">
    <property type="entry name" value="Beta-glucanase-like"/>
</dbReference>
<dbReference type="AlphaFoldDB" id="A0A1L5BUT7"/>
<geneLocation type="plasmid" evidence="3 4">
    <name>pSRL2</name>
</geneLocation>
<dbReference type="InterPro" id="IPR050546">
    <property type="entry name" value="Glycosyl_Hydrlase_16"/>
</dbReference>
<dbReference type="GO" id="GO:0004553">
    <property type="term" value="F:hydrolase activity, hydrolyzing O-glycosyl compounds"/>
    <property type="evidence" value="ECO:0007669"/>
    <property type="project" value="InterPro"/>
</dbReference>
<reference evidence="3 4" key="1">
    <citation type="journal article" date="2012" name="J. Bacteriol.">
        <title>Genome sequence of Sphingobium indicum B90A, a hexachlorocyclohexane-degrading bacterium.</title>
        <authorList>
            <person name="Anand S."/>
            <person name="Sangwan N."/>
            <person name="Lata P."/>
            <person name="Kaur J."/>
            <person name="Dua A."/>
            <person name="Singh A.K."/>
            <person name="Verma M."/>
            <person name="Kaur J."/>
            <person name="Khurana J.P."/>
            <person name="Khurana P."/>
            <person name="Mathur S."/>
            <person name="Lal R."/>
        </authorList>
    </citation>
    <scope>NUCLEOTIDE SEQUENCE [LARGE SCALE GENOMIC DNA]</scope>
    <source>
        <strain evidence="4">DSM 16412 / CCM 7286 / MTCC 6364 / B90A</strain>
        <plasmid evidence="3">pSRL2</plasmid>
    </source>
</reference>
<accession>A0A1L5BUT7</accession>
<keyword evidence="3" id="KW-0378">Hydrolase</keyword>
<dbReference type="Proteomes" id="UP000004550">
    <property type="component" value="Plasmid pSRL2"/>
</dbReference>
<dbReference type="PANTHER" id="PTHR10963:SF55">
    <property type="entry name" value="GLYCOSIDE HYDROLASE FAMILY 16 PROTEIN"/>
    <property type="match status" value="1"/>
</dbReference>
<proteinExistence type="inferred from homology"/>